<dbReference type="AlphaFoldDB" id="A0A5D3F6T4"/>
<keyword evidence="2" id="KW-1185">Reference proteome</keyword>
<accession>A0A5D3F6T4</accession>
<sequence length="290" mass="31807">MKYIKLLLFLGLVSLLNISCDRDLPYPLEDVKRGVVIDITRAANSDGVLESGNGETNCKVKLLIPKQQGDYSMMDYAQLLCVFTGLDGKVSSKVVVDNIKEFPTEIALDINDIYKKFGLDTRTAGEKVTITANVVLKNGDIIPGWNKYTGYNNKAFLGWQVEDRGYSSSVTYPVVCALNLDDFVGDLTITDNSVFYGGATYNAVGVKISDTELEVQGFFEDANLRIIVDPVSYTVTVPKQVLYPTFGKYTNLYVVGSGSIDACNGLIDFNGTIAVDQGTFGTSQNWKIKN</sequence>
<protein>
    <recommendedName>
        <fullName evidence="3">DUF4984 domain-containing protein</fullName>
    </recommendedName>
</protein>
<proteinExistence type="predicted"/>
<comment type="caution">
    <text evidence="1">The sequence shown here is derived from an EMBL/GenBank/DDBJ whole genome shotgun (WGS) entry which is preliminary data.</text>
</comment>
<organism evidence="1 2">
    <name type="scientific">Bacteroides pyogenes</name>
    <dbReference type="NCBI Taxonomy" id="310300"/>
    <lineage>
        <taxon>Bacteria</taxon>
        <taxon>Pseudomonadati</taxon>
        <taxon>Bacteroidota</taxon>
        <taxon>Bacteroidia</taxon>
        <taxon>Bacteroidales</taxon>
        <taxon>Bacteroidaceae</taxon>
        <taxon>Bacteroides</taxon>
    </lineage>
</organism>
<evidence type="ECO:0008006" key="3">
    <source>
        <dbReference type="Google" id="ProtNLM"/>
    </source>
</evidence>
<dbReference type="Proteomes" id="UP000324383">
    <property type="component" value="Unassembled WGS sequence"/>
</dbReference>
<evidence type="ECO:0000313" key="1">
    <source>
        <dbReference type="EMBL" id="TYK31858.1"/>
    </source>
</evidence>
<name>A0A5D3F6T4_9BACE</name>
<evidence type="ECO:0000313" key="2">
    <source>
        <dbReference type="Proteomes" id="UP000324383"/>
    </source>
</evidence>
<dbReference type="EMBL" id="VKLW01000054">
    <property type="protein sequence ID" value="TYK31858.1"/>
    <property type="molecule type" value="Genomic_DNA"/>
</dbReference>
<gene>
    <name evidence="1" type="ORF">FNJ60_14665</name>
</gene>
<dbReference type="RefSeq" id="WP_027325223.1">
    <property type="nucleotide sequence ID" value="NZ_CAMBON010000085.1"/>
</dbReference>
<reference evidence="1 2" key="1">
    <citation type="submission" date="2019-07" db="EMBL/GenBank/DDBJ databases">
        <title>Draft Genome Sequences of Bacteroides pyogenes Strains Isolated from the Uterus Holstein Dairy Cows with Metritis.</title>
        <authorList>
            <person name="Cunha F."/>
            <person name="Galvao K.N."/>
            <person name="Jeon S.J."/>
            <person name="Jeong K.C."/>
        </authorList>
    </citation>
    <scope>NUCLEOTIDE SEQUENCE [LARGE SCALE GENOMIC DNA]</scope>
    <source>
        <strain evidence="1 2">KG-31</strain>
    </source>
</reference>